<accession>Q72D01</accession>
<dbReference type="RefSeq" id="WP_010938429.1">
    <property type="nucleotide sequence ID" value="NC_002937.3"/>
</dbReference>
<gene>
    <name evidence="2" type="ordered locus">DVU_1130</name>
</gene>
<keyword evidence="3" id="KW-1185">Reference proteome</keyword>
<keyword evidence="2" id="KW-0238">DNA-binding</keyword>
<dbReference type="PATRIC" id="fig|882.5.peg.1067"/>
<dbReference type="Proteomes" id="UP000002194">
    <property type="component" value="Chromosome"/>
</dbReference>
<protein>
    <submittedName>
        <fullName evidence="2">DNA-binding protein</fullName>
    </submittedName>
</protein>
<name>Q72D01_NITV2</name>
<feature type="domain" description="Helix-turn-helix" evidence="1">
    <location>
        <begin position="104"/>
        <end position="151"/>
    </location>
</feature>
<reference evidence="2 3" key="1">
    <citation type="journal article" date="2004" name="Nat. Biotechnol.">
        <title>The genome sequence of the anaerobic, sulfate-reducing bacterium Desulfovibrio vulgaris Hildenborough.</title>
        <authorList>
            <person name="Heidelberg J.F."/>
            <person name="Seshadri R."/>
            <person name="Haveman S.A."/>
            <person name="Hemme C.L."/>
            <person name="Paulsen I.T."/>
            <person name="Kolonay J.F."/>
            <person name="Eisen J.A."/>
            <person name="Ward N."/>
            <person name="Methe B."/>
            <person name="Brinkac L.M."/>
            <person name="Daugherty S.C."/>
            <person name="Deboy R.T."/>
            <person name="Dodson R.J."/>
            <person name="Durkin A.S."/>
            <person name="Madupu R."/>
            <person name="Nelson W.C."/>
            <person name="Sullivan S.A."/>
            <person name="Fouts D."/>
            <person name="Haft D.H."/>
            <person name="Selengut J."/>
            <person name="Peterson J.D."/>
            <person name="Davidsen T.M."/>
            <person name="Zafar N."/>
            <person name="Zhou L."/>
            <person name="Radune D."/>
            <person name="Dimitrov G."/>
            <person name="Hance M."/>
            <person name="Tran K."/>
            <person name="Khouri H."/>
            <person name="Gill J."/>
            <person name="Utterback T.R."/>
            <person name="Feldblyum T.V."/>
            <person name="Wall J.D."/>
            <person name="Voordouw G."/>
            <person name="Fraser C.M."/>
        </authorList>
    </citation>
    <scope>NUCLEOTIDE SEQUENCE [LARGE SCALE GENOMIC DNA]</scope>
    <source>
        <strain evidence="3">ATCC 29579 / DSM 644 / NCIMB 8303 / VKM B-1760 / Hildenborough</strain>
    </source>
</reference>
<dbReference type="HOGENOM" id="CLU_1793349_0_0_7"/>
<dbReference type="STRING" id="882.DVU_1130"/>
<dbReference type="OrthoDB" id="5454513at2"/>
<proteinExistence type="predicted"/>
<dbReference type="AlphaFoldDB" id="Q72D01"/>
<evidence type="ECO:0000313" key="2">
    <source>
        <dbReference type="EMBL" id="AAS95610.1"/>
    </source>
</evidence>
<dbReference type="Pfam" id="PF12728">
    <property type="entry name" value="HTH_17"/>
    <property type="match status" value="1"/>
</dbReference>
<dbReference type="GO" id="GO:0003677">
    <property type="term" value="F:DNA binding"/>
    <property type="evidence" value="ECO:0007669"/>
    <property type="project" value="UniProtKB-KW"/>
</dbReference>
<dbReference type="EMBL" id="AE017285">
    <property type="protein sequence ID" value="AAS95610.1"/>
    <property type="molecule type" value="Genomic_DNA"/>
</dbReference>
<dbReference type="EnsemblBacteria" id="AAS95610">
    <property type="protein sequence ID" value="AAS95610"/>
    <property type="gene ID" value="DVU_1130"/>
</dbReference>
<dbReference type="InterPro" id="IPR041657">
    <property type="entry name" value="HTH_17"/>
</dbReference>
<sequence>MATLIDDVVKLVAGGWRPYRGDVDASVYDALECPRLPIPGRNAPKSGGPYWFHRADVFLCLGCGRRCSLNRPNGFQPPLPVRYPVSKERPFTLTPQEMVTRLRLLNVHQAAYCLNVSPGQIYNWIAEGRLRRLKEAPVRVPSEDVRAMMENWEE</sequence>
<evidence type="ECO:0000259" key="1">
    <source>
        <dbReference type="Pfam" id="PF12728"/>
    </source>
</evidence>
<dbReference type="PaxDb" id="882-DVU_1130"/>
<dbReference type="KEGG" id="dvu:DVU_1130"/>
<organism evidence="2 3">
    <name type="scientific">Nitratidesulfovibrio vulgaris (strain ATCC 29579 / DSM 644 / CCUG 34227 / NCIMB 8303 / VKM B-1760 / Hildenborough)</name>
    <name type="common">Desulfovibrio vulgaris</name>
    <dbReference type="NCBI Taxonomy" id="882"/>
    <lineage>
        <taxon>Bacteria</taxon>
        <taxon>Pseudomonadati</taxon>
        <taxon>Thermodesulfobacteriota</taxon>
        <taxon>Desulfovibrionia</taxon>
        <taxon>Desulfovibrionales</taxon>
        <taxon>Desulfovibrionaceae</taxon>
        <taxon>Nitratidesulfovibrio</taxon>
    </lineage>
</organism>
<evidence type="ECO:0000313" key="3">
    <source>
        <dbReference type="Proteomes" id="UP000002194"/>
    </source>
</evidence>
<dbReference type="eggNOG" id="ENOG50318BC">
    <property type="taxonomic scope" value="Bacteria"/>
</dbReference>